<sequence length="276" mass="31412">MALCAKTLTQPKKIQPTNLKWSISFKLDECERDGSHSGDSPARKQAILLFSMVPWSGTVKPNIFLSRQHEVKQNHQERKPSRKKKSRVLQPQLSVAKHSESEEKTNEEAKAYMWITFRAPTVYHHHIYVITSSVLYNHHHMYVITLSVPLISSHICDHSFRSPTAHYHICGSTLPSLQPIITSHYHMYDHSFRALHSPSSLHMRSLFPCPTTIIITCGVITFPCPYSPSSHICDRSFRAPTTHHHMYGSLFPKAPHSSSSHICITLPCSQPIITCM</sequence>
<feature type="compositionally biased region" description="Basic and acidic residues" evidence="1">
    <location>
        <begin position="69"/>
        <end position="79"/>
    </location>
</feature>
<dbReference type="Proteomes" id="UP000499080">
    <property type="component" value="Unassembled WGS sequence"/>
</dbReference>
<accession>A0A4Y2HXD8</accession>
<keyword evidence="3" id="KW-1185">Reference proteome</keyword>
<name>A0A4Y2HXD8_ARAVE</name>
<gene>
    <name evidence="2" type="ORF">AVEN_96421_1</name>
</gene>
<organism evidence="2 3">
    <name type="scientific">Araneus ventricosus</name>
    <name type="common">Orbweaver spider</name>
    <name type="synonym">Epeira ventricosa</name>
    <dbReference type="NCBI Taxonomy" id="182803"/>
    <lineage>
        <taxon>Eukaryota</taxon>
        <taxon>Metazoa</taxon>
        <taxon>Ecdysozoa</taxon>
        <taxon>Arthropoda</taxon>
        <taxon>Chelicerata</taxon>
        <taxon>Arachnida</taxon>
        <taxon>Araneae</taxon>
        <taxon>Araneomorphae</taxon>
        <taxon>Entelegynae</taxon>
        <taxon>Araneoidea</taxon>
        <taxon>Araneidae</taxon>
        <taxon>Araneus</taxon>
    </lineage>
</organism>
<comment type="caution">
    <text evidence="2">The sequence shown here is derived from an EMBL/GenBank/DDBJ whole genome shotgun (WGS) entry which is preliminary data.</text>
</comment>
<evidence type="ECO:0000313" key="2">
    <source>
        <dbReference type="EMBL" id="GBM69902.1"/>
    </source>
</evidence>
<proteinExistence type="predicted"/>
<dbReference type="EMBL" id="BGPR01002219">
    <property type="protein sequence ID" value="GBM69902.1"/>
    <property type="molecule type" value="Genomic_DNA"/>
</dbReference>
<reference evidence="2 3" key="1">
    <citation type="journal article" date="2019" name="Sci. Rep.">
        <title>Orb-weaving spider Araneus ventricosus genome elucidates the spidroin gene catalogue.</title>
        <authorList>
            <person name="Kono N."/>
            <person name="Nakamura H."/>
            <person name="Ohtoshi R."/>
            <person name="Moran D.A.P."/>
            <person name="Shinohara A."/>
            <person name="Yoshida Y."/>
            <person name="Fujiwara M."/>
            <person name="Mori M."/>
            <person name="Tomita M."/>
            <person name="Arakawa K."/>
        </authorList>
    </citation>
    <scope>NUCLEOTIDE SEQUENCE [LARGE SCALE GENOMIC DNA]</scope>
</reference>
<feature type="region of interest" description="Disordered" evidence="1">
    <location>
        <begin position="69"/>
        <end position="102"/>
    </location>
</feature>
<evidence type="ECO:0000313" key="3">
    <source>
        <dbReference type="Proteomes" id="UP000499080"/>
    </source>
</evidence>
<evidence type="ECO:0000256" key="1">
    <source>
        <dbReference type="SAM" id="MobiDB-lite"/>
    </source>
</evidence>
<protein>
    <submittedName>
        <fullName evidence="2">Uncharacterized protein</fullName>
    </submittedName>
</protein>
<dbReference type="AlphaFoldDB" id="A0A4Y2HXD8"/>